<feature type="region of interest" description="Disordered" evidence="2">
    <location>
        <begin position="213"/>
        <end position="245"/>
    </location>
</feature>
<accession>A0A067QB81</accession>
<evidence type="ECO:0000313" key="4">
    <source>
        <dbReference type="Proteomes" id="UP000027265"/>
    </source>
</evidence>
<dbReference type="HOGENOM" id="CLU_083703_0_0_1"/>
<evidence type="ECO:0000256" key="2">
    <source>
        <dbReference type="SAM" id="MobiDB-lite"/>
    </source>
</evidence>
<dbReference type="Proteomes" id="UP000027265">
    <property type="component" value="Unassembled WGS sequence"/>
</dbReference>
<dbReference type="OrthoDB" id="3366659at2759"/>
<keyword evidence="1" id="KW-0175">Coiled coil</keyword>
<dbReference type="InParanoid" id="A0A067QB81"/>
<dbReference type="PANTHER" id="PTHR41390:SF1">
    <property type="entry name" value="NADH-UBIQUINONE OXIDOREDUCTASE 213 KDA SUBUNIT"/>
    <property type="match status" value="1"/>
</dbReference>
<evidence type="ECO:0000313" key="3">
    <source>
        <dbReference type="EMBL" id="KDQ60767.1"/>
    </source>
</evidence>
<dbReference type="AlphaFoldDB" id="A0A067QB81"/>
<reference evidence="4" key="1">
    <citation type="journal article" date="2014" name="Proc. Natl. Acad. Sci. U.S.A.">
        <title>Extensive sampling of basidiomycete genomes demonstrates inadequacy of the white-rot/brown-rot paradigm for wood decay fungi.</title>
        <authorList>
            <person name="Riley R."/>
            <person name="Salamov A.A."/>
            <person name="Brown D.W."/>
            <person name="Nagy L.G."/>
            <person name="Floudas D."/>
            <person name="Held B.W."/>
            <person name="Levasseur A."/>
            <person name="Lombard V."/>
            <person name="Morin E."/>
            <person name="Otillar R."/>
            <person name="Lindquist E.A."/>
            <person name="Sun H."/>
            <person name="LaButti K.M."/>
            <person name="Schmutz J."/>
            <person name="Jabbour D."/>
            <person name="Luo H."/>
            <person name="Baker S.E."/>
            <person name="Pisabarro A.G."/>
            <person name="Walton J.D."/>
            <person name="Blanchette R.A."/>
            <person name="Henrissat B."/>
            <person name="Martin F."/>
            <person name="Cullen D."/>
            <person name="Hibbett D.S."/>
            <person name="Grigoriev I.V."/>
        </authorList>
    </citation>
    <scope>NUCLEOTIDE SEQUENCE [LARGE SCALE GENOMIC DNA]</scope>
    <source>
        <strain evidence="4">MUCL 33604</strain>
    </source>
</reference>
<name>A0A067QB81_9AGAM</name>
<feature type="compositionally biased region" description="Low complexity" evidence="2">
    <location>
        <begin position="217"/>
        <end position="229"/>
    </location>
</feature>
<dbReference type="PANTHER" id="PTHR41390">
    <property type="entry name" value="CHROMOSOME 7, WHOLE GENOME SHOTGUN SEQUENCE"/>
    <property type="match status" value="1"/>
</dbReference>
<dbReference type="STRING" id="933084.A0A067QB81"/>
<keyword evidence="4" id="KW-1185">Reference proteome</keyword>
<protein>
    <submittedName>
        <fullName evidence="3">Uncharacterized protein</fullName>
    </submittedName>
</protein>
<feature type="coiled-coil region" evidence="1">
    <location>
        <begin position="271"/>
        <end position="305"/>
    </location>
</feature>
<gene>
    <name evidence="3" type="ORF">JAAARDRAFT_561401</name>
</gene>
<sequence>MPYQSVEALNDQVESATISKNGNCCSPPTFSSILSAFTLGHSSLSMSIDPSAPLTVAKGAATTSVVTSTLAASYGLLKPKGPPPVALALSAGINGGIAGATFFSIREYLITPLFLSIQDGLTSSPQLGERLTWRDMRMDRVVDTGLSGAITGGLLNSIKRGRGGVMAGFTTGALLCTLLQFGWNEVGVMRLKYISRNLPTSAASLPRHQISSSEFLPSTSSNTPDSTSNRDISYPNDDLSSPVTIPERERSWAERMLDALHFKKVSDQEYADILKRKRDGFLVQIAELEKQVEDENRKKNEEGTI</sequence>
<organism evidence="3 4">
    <name type="scientific">Jaapia argillacea MUCL 33604</name>
    <dbReference type="NCBI Taxonomy" id="933084"/>
    <lineage>
        <taxon>Eukaryota</taxon>
        <taxon>Fungi</taxon>
        <taxon>Dikarya</taxon>
        <taxon>Basidiomycota</taxon>
        <taxon>Agaricomycotina</taxon>
        <taxon>Agaricomycetes</taxon>
        <taxon>Agaricomycetidae</taxon>
        <taxon>Jaapiales</taxon>
        <taxon>Jaapiaceae</taxon>
        <taxon>Jaapia</taxon>
    </lineage>
</organism>
<evidence type="ECO:0000256" key="1">
    <source>
        <dbReference type="SAM" id="Coils"/>
    </source>
</evidence>
<proteinExistence type="predicted"/>
<dbReference type="EMBL" id="KL197713">
    <property type="protein sequence ID" value="KDQ60767.1"/>
    <property type="molecule type" value="Genomic_DNA"/>
</dbReference>